<comment type="subunit">
    <text evidence="1">Component of the NuA4 histone acetyltransferase complex.</text>
</comment>
<dbReference type="Gene3D" id="2.40.50.40">
    <property type="match status" value="1"/>
</dbReference>
<accession>A0AA40C4H6</accession>
<dbReference type="GO" id="GO:0006338">
    <property type="term" value="P:chromatin remodeling"/>
    <property type="evidence" value="ECO:0007669"/>
    <property type="project" value="UniProtKB-ARBA"/>
</dbReference>
<evidence type="ECO:0000313" key="4">
    <source>
        <dbReference type="EMBL" id="KAK0624787.1"/>
    </source>
</evidence>
<gene>
    <name evidence="4" type="ORF">B0T17DRAFT_252698</name>
</gene>
<feature type="region of interest" description="Disordered" evidence="2">
    <location>
        <begin position="170"/>
        <end position="200"/>
    </location>
</feature>
<feature type="region of interest" description="Disordered" evidence="2">
    <location>
        <begin position="117"/>
        <end position="153"/>
    </location>
</feature>
<dbReference type="PROSITE" id="PS50013">
    <property type="entry name" value="CHROMO_2"/>
    <property type="match status" value="1"/>
</dbReference>
<feature type="compositionally biased region" description="Basic and acidic residues" evidence="2">
    <location>
        <begin position="181"/>
        <end position="194"/>
    </location>
</feature>
<protein>
    <recommendedName>
        <fullName evidence="3">Chromo domain-containing protein</fullName>
    </recommendedName>
</protein>
<feature type="compositionally biased region" description="Basic and acidic residues" evidence="2">
    <location>
        <begin position="139"/>
        <end position="149"/>
    </location>
</feature>
<evidence type="ECO:0000256" key="2">
    <source>
        <dbReference type="SAM" id="MobiDB-lite"/>
    </source>
</evidence>
<dbReference type="InterPro" id="IPR023780">
    <property type="entry name" value="Chromo_domain"/>
</dbReference>
<evidence type="ECO:0000313" key="5">
    <source>
        <dbReference type="Proteomes" id="UP001174934"/>
    </source>
</evidence>
<dbReference type="SUPFAM" id="SSF54160">
    <property type="entry name" value="Chromo domain-like"/>
    <property type="match status" value="1"/>
</dbReference>
<feature type="region of interest" description="Disordered" evidence="2">
    <location>
        <begin position="445"/>
        <end position="515"/>
    </location>
</feature>
<dbReference type="SMART" id="SM00298">
    <property type="entry name" value="CHROMO"/>
    <property type="match status" value="1"/>
</dbReference>
<organism evidence="4 5">
    <name type="scientific">Bombardia bombarda</name>
    <dbReference type="NCBI Taxonomy" id="252184"/>
    <lineage>
        <taxon>Eukaryota</taxon>
        <taxon>Fungi</taxon>
        <taxon>Dikarya</taxon>
        <taxon>Ascomycota</taxon>
        <taxon>Pezizomycotina</taxon>
        <taxon>Sordariomycetes</taxon>
        <taxon>Sordariomycetidae</taxon>
        <taxon>Sordariales</taxon>
        <taxon>Lasiosphaeriaceae</taxon>
        <taxon>Bombardia</taxon>
    </lineage>
</organism>
<dbReference type="EMBL" id="JAULSR010000003">
    <property type="protein sequence ID" value="KAK0624787.1"/>
    <property type="molecule type" value="Genomic_DNA"/>
</dbReference>
<comment type="caution">
    <text evidence="4">The sequence shown here is derived from an EMBL/GenBank/DDBJ whole genome shotgun (WGS) entry which is preliminary data.</text>
</comment>
<feature type="compositionally biased region" description="Basic residues" evidence="2">
    <location>
        <begin position="380"/>
        <end position="389"/>
    </location>
</feature>
<dbReference type="InterPro" id="IPR016197">
    <property type="entry name" value="Chromo-like_dom_sf"/>
</dbReference>
<dbReference type="InterPro" id="IPR000953">
    <property type="entry name" value="Chromo/chromo_shadow_dom"/>
</dbReference>
<feature type="region of interest" description="Disordered" evidence="2">
    <location>
        <begin position="527"/>
        <end position="558"/>
    </location>
</feature>
<reference evidence="4" key="1">
    <citation type="submission" date="2023-06" db="EMBL/GenBank/DDBJ databases">
        <title>Genome-scale phylogeny and comparative genomics of the fungal order Sordariales.</title>
        <authorList>
            <consortium name="Lawrence Berkeley National Laboratory"/>
            <person name="Hensen N."/>
            <person name="Bonometti L."/>
            <person name="Westerberg I."/>
            <person name="Brannstrom I.O."/>
            <person name="Guillou S."/>
            <person name="Cros-Aarteil S."/>
            <person name="Calhoun S."/>
            <person name="Haridas S."/>
            <person name="Kuo A."/>
            <person name="Mondo S."/>
            <person name="Pangilinan J."/>
            <person name="Riley R."/>
            <person name="LaButti K."/>
            <person name="Andreopoulos B."/>
            <person name="Lipzen A."/>
            <person name="Chen C."/>
            <person name="Yanf M."/>
            <person name="Daum C."/>
            <person name="Ng V."/>
            <person name="Clum A."/>
            <person name="Steindorff A."/>
            <person name="Ohm R."/>
            <person name="Martin F."/>
            <person name="Silar P."/>
            <person name="Natvig D."/>
            <person name="Lalanne C."/>
            <person name="Gautier V."/>
            <person name="Ament-velasquez S.L."/>
            <person name="Kruys A."/>
            <person name="Hutchinson M.I."/>
            <person name="Powell A.J."/>
            <person name="Barry K."/>
            <person name="Miller A.N."/>
            <person name="Grigoriev I.V."/>
            <person name="Debuchy R."/>
            <person name="Gladieux P."/>
            <person name="Thoren M.H."/>
            <person name="Johannesson H."/>
        </authorList>
    </citation>
    <scope>NUCLEOTIDE SEQUENCE</scope>
    <source>
        <strain evidence="4">SMH3391-2</strain>
    </source>
</reference>
<feature type="compositionally biased region" description="Pro residues" evidence="2">
    <location>
        <begin position="480"/>
        <end position="499"/>
    </location>
</feature>
<dbReference type="Pfam" id="PF00385">
    <property type="entry name" value="Chromo"/>
    <property type="match status" value="1"/>
</dbReference>
<feature type="compositionally biased region" description="Polar residues" evidence="2">
    <location>
        <begin position="308"/>
        <end position="318"/>
    </location>
</feature>
<dbReference type="Proteomes" id="UP001174934">
    <property type="component" value="Unassembled WGS sequence"/>
</dbReference>
<sequence>MAEKKRTSPRLKTKIEIPLESAPRYVRGSAPRVGPITLAPPRDSTAYIIDKYVLPTIENTTPTSRRLIHYHIGWTDDPAARIDVPCDKIMDYVSPRELEDWEHDNFEKLEAEKAEEARRAAAFKKAGGSEKRHSRPGRPPKDRQQKHQPEPAPVPALTAADEAMLLAKKVSGPSLSTPQKPKVERLSDLDHTSADDGYDSMDQAKLPLAYTTSVRAVTSVLPPLRSPGPIAKVAKSFNITPQAPVKSPKGPDTILRALGPASNTPSTTPRVHPAYAQAVGLQASALMPETITPFRAASPWVPAGSAPSGFSRNPNSLTPAFPSTPVPVPSVPGYMMGPASRSTPSGSAASSSSARKRTSPSVAENAAHMPKSANTPADNKKRRTSHGSSKKPSPADGDEEDKDADDTGATEGEEDDVYVVNALLDDRQIIAPNGRKTAEYLVRWDGDWPPGQKETWEPAANIQDKNLIRRYQRRKKAGKLPPPPAQPPAPPPPPPPPPKGKSGSQSLLSFMPQRKKYNNVAEAFEGGVDMDEHGPDKMCGRGGDDDKVDDEEEEEDELRVMDDEALGRHRMVMQGKQIVKTTPAFGGFDEELERYQHRRFM</sequence>
<evidence type="ECO:0000256" key="1">
    <source>
        <dbReference type="ARBA" id="ARBA00011353"/>
    </source>
</evidence>
<keyword evidence="5" id="KW-1185">Reference proteome</keyword>
<feature type="region of interest" description="Disordered" evidence="2">
    <location>
        <begin position="304"/>
        <end position="419"/>
    </location>
</feature>
<name>A0AA40C4H6_9PEZI</name>
<dbReference type="AlphaFoldDB" id="A0AA40C4H6"/>
<feature type="compositionally biased region" description="Low complexity" evidence="2">
    <location>
        <begin position="337"/>
        <end position="353"/>
    </location>
</feature>
<feature type="domain" description="Chromo" evidence="3">
    <location>
        <begin position="418"/>
        <end position="483"/>
    </location>
</feature>
<proteinExistence type="predicted"/>
<evidence type="ECO:0000259" key="3">
    <source>
        <dbReference type="PROSITE" id="PS50013"/>
    </source>
</evidence>
<feature type="compositionally biased region" description="Acidic residues" evidence="2">
    <location>
        <begin position="546"/>
        <end position="557"/>
    </location>
</feature>
<feature type="compositionally biased region" description="Basic and acidic residues" evidence="2">
    <location>
        <begin position="530"/>
        <end position="545"/>
    </location>
</feature>
<feature type="compositionally biased region" description="Acidic residues" evidence="2">
    <location>
        <begin position="396"/>
        <end position="417"/>
    </location>
</feature>
<feature type="compositionally biased region" description="Basic residues" evidence="2">
    <location>
        <begin position="468"/>
        <end position="478"/>
    </location>
</feature>